<keyword evidence="4" id="KW-0804">Transcription</keyword>
<dbReference type="InterPro" id="IPR005119">
    <property type="entry name" value="LysR_subst-bd"/>
</dbReference>
<dbReference type="PROSITE" id="PS50931">
    <property type="entry name" value="HTH_LYSR"/>
    <property type="match status" value="1"/>
</dbReference>
<protein>
    <submittedName>
        <fullName evidence="6">DNA-binding transcriptional LysR family regulator</fullName>
    </submittedName>
</protein>
<dbReference type="Pfam" id="PF00126">
    <property type="entry name" value="HTH_1"/>
    <property type="match status" value="1"/>
</dbReference>
<comment type="caution">
    <text evidence="6">The sequence shown here is derived from an EMBL/GenBank/DDBJ whole genome shotgun (WGS) entry which is preliminary data.</text>
</comment>
<evidence type="ECO:0000256" key="4">
    <source>
        <dbReference type="ARBA" id="ARBA00023163"/>
    </source>
</evidence>
<evidence type="ECO:0000313" key="7">
    <source>
        <dbReference type="Proteomes" id="UP000741863"/>
    </source>
</evidence>
<keyword evidence="2" id="KW-0805">Transcription regulation</keyword>
<dbReference type="EMBL" id="JAFBEC010000022">
    <property type="protein sequence ID" value="MBM7635039.1"/>
    <property type="molecule type" value="Genomic_DNA"/>
</dbReference>
<dbReference type="Pfam" id="PF03466">
    <property type="entry name" value="LysR_substrate"/>
    <property type="match status" value="1"/>
</dbReference>
<proteinExistence type="inferred from homology"/>
<dbReference type="CDD" id="cd05466">
    <property type="entry name" value="PBP2_LTTR_substrate"/>
    <property type="match status" value="1"/>
</dbReference>
<keyword evidence="7" id="KW-1185">Reference proteome</keyword>
<dbReference type="PANTHER" id="PTHR30126">
    <property type="entry name" value="HTH-TYPE TRANSCRIPTIONAL REGULATOR"/>
    <property type="match status" value="1"/>
</dbReference>
<dbReference type="RefSeq" id="WP_204699775.1">
    <property type="nucleotide sequence ID" value="NZ_JAFBEC010000022.1"/>
</dbReference>
<dbReference type="SUPFAM" id="SSF53850">
    <property type="entry name" value="Periplasmic binding protein-like II"/>
    <property type="match status" value="1"/>
</dbReference>
<dbReference type="SUPFAM" id="SSF46785">
    <property type="entry name" value="Winged helix' DNA-binding domain"/>
    <property type="match status" value="1"/>
</dbReference>
<dbReference type="InterPro" id="IPR036390">
    <property type="entry name" value="WH_DNA-bd_sf"/>
</dbReference>
<dbReference type="InterPro" id="IPR000847">
    <property type="entry name" value="LysR_HTH_N"/>
</dbReference>
<keyword evidence="3 6" id="KW-0238">DNA-binding</keyword>
<dbReference type="Proteomes" id="UP000741863">
    <property type="component" value="Unassembled WGS sequence"/>
</dbReference>
<dbReference type="PANTHER" id="PTHR30126:SF78">
    <property type="entry name" value="HTH LYSR-TYPE DOMAIN-CONTAINING PROTEIN"/>
    <property type="match status" value="1"/>
</dbReference>
<evidence type="ECO:0000256" key="2">
    <source>
        <dbReference type="ARBA" id="ARBA00023015"/>
    </source>
</evidence>
<dbReference type="GO" id="GO:0003677">
    <property type="term" value="F:DNA binding"/>
    <property type="evidence" value="ECO:0007669"/>
    <property type="project" value="UniProtKB-KW"/>
</dbReference>
<evidence type="ECO:0000259" key="5">
    <source>
        <dbReference type="PROSITE" id="PS50931"/>
    </source>
</evidence>
<dbReference type="PRINTS" id="PR00039">
    <property type="entry name" value="HTHLYSR"/>
</dbReference>
<comment type="similarity">
    <text evidence="1">Belongs to the LysR transcriptional regulatory family.</text>
</comment>
<dbReference type="Gene3D" id="3.40.190.290">
    <property type="match status" value="1"/>
</dbReference>
<organism evidence="6 7">
    <name type="scientific">Geomicrobium sediminis</name>
    <dbReference type="NCBI Taxonomy" id="1347788"/>
    <lineage>
        <taxon>Bacteria</taxon>
        <taxon>Bacillati</taxon>
        <taxon>Bacillota</taxon>
        <taxon>Bacilli</taxon>
        <taxon>Bacillales</taxon>
        <taxon>Geomicrobium</taxon>
    </lineage>
</organism>
<accession>A0ABS2PI68</accession>
<name>A0ABS2PI68_9BACL</name>
<reference evidence="6 7" key="1">
    <citation type="submission" date="2021-01" db="EMBL/GenBank/DDBJ databases">
        <title>Genomic Encyclopedia of Type Strains, Phase IV (KMG-IV): sequencing the most valuable type-strain genomes for metagenomic binning, comparative biology and taxonomic classification.</title>
        <authorList>
            <person name="Goeker M."/>
        </authorList>
    </citation>
    <scope>NUCLEOTIDE SEQUENCE [LARGE SCALE GENOMIC DNA]</scope>
    <source>
        <strain evidence="6 7">DSM 25540</strain>
    </source>
</reference>
<gene>
    <name evidence="6" type="ORF">JOD17_004182</name>
</gene>
<evidence type="ECO:0000256" key="1">
    <source>
        <dbReference type="ARBA" id="ARBA00009437"/>
    </source>
</evidence>
<sequence>MKDLQLLVALDEYRSMQKAASHLFISQPAISQRLKTIENEWGQELFIRTSAGIVPTPSGEIVIAHAKLQLQAVQTTKDQLAMVDYHVAGSLKIGVSSVVAQYVLPTVLAEYMKTFPEVRIEMQTGLSEDLLKDVVHHHVTIVRGDEPLIGMAVQPWFTESLALVYKETGMTATEVLQQKPFLSFQTEPSYHVNVRKAILNQYNIWPERMLEVNNIGTCKALTLAGVGAAVLPACSVEDLDERYRVELIPNSERKTWVVFEKEYRQLPQVEAFLTMLEQQKANDSL</sequence>
<dbReference type="InterPro" id="IPR036388">
    <property type="entry name" value="WH-like_DNA-bd_sf"/>
</dbReference>
<evidence type="ECO:0000256" key="3">
    <source>
        <dbReference type="ARBA" id="ARBA00023125"/>
    </source>
</evidence>
<feature type="domain" description="HTH lysR-type" evidence="5">
    <location>
        <begin position="1"/>
        <end position="56"/>
    </location>
</feature>
<dbReference type="Gene3D" id="1.10.10.10">
    <property type="entry name" value="Winged helix-like DNA-binding domain superfamily/Winged helix DNA-binding domain"/>
    <property type="match status" value="1"/>
</dbReference>
<evidence type="ECO:0000313" key="6">
    <source>
        <dbReference type="EMBL" id="MBM7635039.1"/>
    </source>
</evidence>